<dbReference type="Proteomes" id="UP000279594">
    <property type="component" value="Chromosome"/>
</dbReference>
<evidence type="ECO:0000313" key="1">
    <source>
        <dbReference type="EMBL" id="AYM75977.1"/>
    </source>
</evidence>
<dbReference type="RefSeq" id="WP_083293742.1">
    <property type="nucleotide sequence ID" value="NZ_CP033019.1"/>
</dbReference>
<gene>
    <name evidence="1" type="ORF">D9M09_09360</name>
</gene>
<organism evidence="1 2">
    <name type="scientific">Janthinobacterium agaricidamnosum</name>
    <dbReference type="NCBI Taxonomy" id="55508"/>
    <lineage>
        <taxon>Bacteria</taxon>
        <taxon>Pseudomonadati</taxon>
        <taxon>Pseudomonadota</taxon>
        <taxon>Betaproteobacteria</taxon>
        <taxon>Burkholderiales</taxon>
        <taxon>Oxalobacteraceae</taxon>
        <taxon>Janthinobacterium</taxon>
    </lineage>
</organism>
<dbReference type="AlphaFoldDB" id="A0A3G2E7G9"/>
<evidence type="ECO:0000313" key="2">
    <source>
        <dbReference type="Proteomes" id="UP000279594"/>
    </source>
</evidence>
<keyword evidence="2" id="KW-1185">Reference proteome</keyword>
<dbReference type="EMBL" id="CP033019">
    <property type="protein sequence ID" value="AYM75977.1"/>
    <property type="molecule type" value="Genomic_DNA"/>
</dbReference>
<name>A0A3G2E7G9_9BURK</name>
<sequence length="220" mass="23132">MSNEYQFSDSRALSAPFAQQLSQLPPDGALAWLITVLATQAPALRSSNAILLAYTGNPAAIAWLENNIGSPVAGQWGVAAALLGTPWPQIVDWLQRGGAHRLMALDALLACRKPAVNMSPLEQIAAPVLPQAPARAELDAALAACLAASPTPRIQAAIDSINKHVDEILRGGPRGVAVADLPRLYLDPAPFKDAPAILVQHASVVGGMRQNLQNLLKGIL</sequence>
<protein>
    <submittedName>
        <fullName evidence="1">Uncharacterized protein</fullName>
    </submittedName>
</protein>
<reference evidence="1 2" key="1">
    <citation type="submission" date="2018-10" db="EMBL/GenBank/DDBJ databases">
        <title>Effects of UV and annual dynamics of microbial communities in freshwater RAS systems.</title>
        <authorList>
            <person name="Bekkelund A.K."/>
            <person name="Hansen B.R."/>
            <person name="Stokken H."/>
            <person name="Eriksen B.F."/>
            <person name="Kashulin N.A."/>
        </authorList>
    </citation>
    <scope>NUCLEOTIDE SEQUENCE [LARGE SCALE GENOMIC DNA]</scope>
    <source>
        <strain evidence="1 2">BHSEK</strain>
    </source>
</reference>
<accession>A0A3G2E7G9</accession>
<proteinExistence type="predicted"/>